<comment type="caution">
    <text evidence="3">The sequence shown here is derived from an EMBL/GenBank/DDBJ whole genome shotgun (WGS) entry which is preliminary data.</text>
</comment>
<gene>
    <name evidence="3" type="ORF">AK812_SmicGene30336</name>
</gene>
<accession>A0A1Q9CZL4</accession>
<dbReference type="EMBL" id="LSRX01000819">
    <property type="protein sequence ID" value="OLP88344.1"/>
    <property type="molecule type" value="Genomic_DNA"/>
</dbReference>
<name>A0A1Q9CZL4_SYMMI</name>
<feature type="domain" description="14-3-3" evidence="2">
    <location>
        <begin position="3"/>
        <end position="207"/>
    </location>
</feature>
<evidence type="ECO:0000313" key="3">
    <source>
        <dbReference type="EMBL" id="OLP88344.1"/>
    </source>
</evidence>
<evidence type="ECO:0000313" key="4">
    <source>
        <dbReference type="Proteomes" id="UP000186817"/>
    </source>
</evidence>
<comment type="similarity">
    <text evidence="1">Belongs to the 14-3-3 family.</text>
</comment>
<dbReference type="InterPro" id="IPR036815">
    <property type="entry name" value="14-3-3_dom_sf"/>
</dbReference>
<dbReference type="OrthoDB" id="1653034at2759"/>
<dbReference type="InterPro" id="IPR023410">
    <property type="entry name" value="14-3-3_domain"/>
</dbReference>
<sequence>MPLATHAELHFRRLSTSTIPGSKSNCTSHSSSSISSGWVSEIEAELTSLCQTILALLTDKLIPGATTAEAKVSYYKAQGDYYRYMAEISDDMDRTRATTAAKAAYEDGTKVAETSLKVTSPFRLGLALNHAVFYYEAWSQGMEERCHSRVQSAALPRTEAIELDGSAVRVFVNLDVTSPGLLKSFLRKVGSVALVAVFAVRRRTRVEEGNPFSRRAPGVSLAELRGMQRGGRGCFQFQTETTSEVAADALLALLYAKHAGPRNYLISSATERERQQCFRELLCLDESKKTIWLSGTDLEPQKLFAKPKARPAAALKRREKGAIVTPVMNAPTEAVRIGRKAFEDAVREIDNLGEDGAKESALVMQLLRDNITLWTSDPSG</sequence>
<dbReference type="Pfam" id="PF00244">
    <property type="entry name" value="14-3-3"/>
    <property type="match status" value="2"/>
</dbReference>
<dbReference type="PRINTS" id="PR00305">
    <property type="entry name" value="1433ZETA"/>
</dbReference>
<dbReference type="AlphaFoldDB" id="A0A1Q9CZL4"/>
<organism evidence="3 4">
    <name type="scientific">Symbiodinium microadriaticum</name>
    <name type="common">Dinoflagellate</name>
    <name type="synonym">Zooxanthella microadriatica</name>
    <dbReference type="NCBI Taxonomy" id="2951"/>
    <lineage>
        <taxon>Eukaryota</taxon>
        <taxon>Sar</taxon>
        <taxon>Alveolata</taxon>
        <taxon>Dinophyceae</taxon>
        <taxon>Suessiales</taxon>
        <taxon>Symbiodiniaceae</taxon>
        <taxon>Symbiodinium</taxon>
    </lineage>
</organism>
<reference evidence="3 4" key="1">
    <citation type="submission" date="2016-02" db="EMBL/GenBank/DDBJ databases">
        <title>Genome analysis of coral dinoflagellate symbionts highlights evolutionary adaptations to a symbiotic lifestyle.</title>
        <authorList>
            <person name="Aranda M."/>
            <person name="Li Y."/>
            <person name="Liew Y.J."/>
            <person name="Baumgarten S."/>
            <person name="Simakov O."/>
            <person name="Wilson M."/>
            <person name="Piel J."/>
            <person name="Ashoor H."/>
            <person name="Bougouffa S."/>
            <person name="Bajic V.B."/>
            <person name="Ryu T."/>
            <person name="Ravasi T."/>
            <person name="Bayer T."/>
            <person name="Micklem G."/>
            <person name="Kim H."/>
            <person name="Bhak J."/>
            <person name="Lajeunesse T.C."/>
            <person name="Voolstra C.R."/>
        </authorList>
    </citation>
    <scope>NUCLEOTIDE SEQUENCE [LARGE SCALE GENOMIC DNA]</scope>
    <source>
        <strain evidence="3 4">CCMP2467</strain>
    </source>
</reference>
<dbReference type="InterPro" id="IPR000308">
    <property type="entry name" value="14-3-3"/>
</dbReference>
<keyword evidence="4" id="KW-1185">Reference proteome</keyword>
<proteinExistence type="inferred from homology"/>
<dbReference type="Gene3D" id="1.20.190.20">
    <property type="entry name" value="14-3-3 domain"/>
    <property type="match status" value="2"/>
</dbReference>
<dbReference type="SUPFAM" id="SSF48445">
    <property type="entry name" value="14-3-3 protein"/>
    <property type="match status" value="2"/>
</dbReference>
<evidence type="ECO:0000256" key="1">
    <source>
        <dbReference type="ARBA" id="ARBA00006141"/>
    </source>
</evidence>
<dbReference type="SMART" id="SM00101">
    <property type="entry name" value="14_3_3"/>
    <property type="match status" value="1"/>
</dbReference>
<dbReference type="Proteomes" id="UP000186817">
    <property type="component" value="Unassembled WGS sequence"/>
</dbReference>
<dbReference type="PANTHER" id="PTHR18860">
    <property type="entry name" value="14-3-3 PROTEIN"/>
    <property type="match status" value="1"/>
</dbReference>
<evidence type="ECO:0000259" key="2">
    <source>
        <dbReference type="SMART" id="SM00101"/>
    </source>
</evidence>
<protein>
    <submittedName>
        <fullName evidence="3">14-3-3 protein</fullName>
    </submittedName>
</protein>